<feature type="non-terminal residue" evidence="5">
    <location>
        <position position="1"/>
    </location>
</feature>
<evidence type="ECO:0000313" key="6">
    <source>
        <dbReference type="Proteomes" id="UP000035963"/>
    </source>
</evidence>
<dbReference type="PATRIC" id="fig|908627.4.peg.8999"/>
<organism evidence="5 6">
    <name type="scientific">Caballeronia mineralivorans PML1(12)</name>
    <dbReference type="NCBI Taxonomy" id="908627"/>
    <lineage>
        <taxon>Bacteria</taxon>
        <taxon>Pseudomonadati</taxon>
        <taxon>Pseudomonadota</taxon>
        <taxon>Betaproteobacteria</taxon>
        <taxon>Burkholderiales</taxon>
        <taxon>Burkholderiaceae</taxon>
        <taxon>Caballeronia</taxon>
    </lineage>
</organism>
<dbReference type="GO" id="GO:0006310">
    <property type="term" value="P:DNA recombination"/>
    <property type="evidence" value="ECO:0007669"/>
    <property type="project" value="UniProtKB-KW"/>
</dbReference>
<comment type="caution">
    <text evidence="5">The sequence shown here is derived from an EMBL/GenBank/DDBJ whole genome shotgun (WGS) entry which is preliminary data.</text>
</comment>
<dbReference type="GO" id="GO:0015074">
    <property type="term" value="P:DNA integration"/>
    <property type="evidence" value="ECO:0007669"/>
    <property type="project" value="UniProtKB-KW"/>
</dbReference>
<evidence type="ECO:0000256" key="1">
    <source>
        <dbReference type="ARBA" id="ARBA00008857"/>
    </source>
</evidence>
<dbReference type="AlphaFoldDB" id="A0A0J1CIV7"/>
<comment type="similarity">
    <text evidence="1">Belongs to the 'phage' integrase family.</text>
</comment>
<dbReference type="EMBL" id="AEJF01000246">
    <property type="protein sequence ID" value="KLU20620.1"/>
    <property type="molecule type" value="Genomic_DNA"/>
</dbReference>
<dbReference type="PROSITE" id="PS51898">
    <property type="entry name" value="TYR_RECOMBINASE"/>
    <property type="match status" value="1"/>
</dbReference>
<evidence type="ECO:0000259" key="4">
    <source>
        <dbReference type="PROSITE" id="PS51898"/>
    </source>
</evidence>
<dbReference type="InterPro" id="IPR050808">
    <property type="entry name" value="Phage_Integrase"/>
</dbReference>
<keyword evidence="2" id="KW-0229">DNA integration</keyword>
<dbReference type="CDD" id="cd00801">
    <property type="entry name" value="INT_P4_C"/>
    <property type="match status" value="1"/>
</dbReference>
<feature type="domain" description="Tyr recombinase" evidence="4">
    <location>
        <begin position="1"/>
        <end position="128"/>
    </location>
</feature>
<dbReference type="SUPFAM" id="SSF56349">
    <property type="entry name" value="DNA breaking-rejoining enzymes"/>
    <property type="match status" value="1"/>
</dbReference>
<sequence length="143" mass="16460">DLDAAEWHIPGERMKMRHDHIVPLPRQALIVLHKLKTITGDSAYVFPSPAKQKTPHLHRDALSKALRDMGFQGKHATHGFRGMLRTVGRERLGIDIDVLEAQLAHAKRGDVQKAYDRTTFDEDRRRVMQEWADYVDSCVRGKR</sequence>
<gene>
    <name evidence="5" type="ORF">EOS_40140</name>
</gene>
<name>A0A0J1CIV7_9BURK</name>
<dbReference type="RefSeq" id="WP_047897801.1">
    <property type="nucleotide sequence ID" value="NZ_AEJF01000246.1"/>
</dbReference>
<dbReference type="InterPro" id="IPR013762">
    <property type="entry name" value="Integrase-like_cat_sf"/>
</dbReference>
<dbReference type="InterPro" id="IPR002104">
    <property type="entry name" value="Integrase_catalytic"/>
</dbReference>
<keyword evidence="6" id="KW-1185">Reference proteome</keyword>
<evidence type="ECO:0000313" key="5">
    <source>
        <dbReference type="EMBL" id="KLU20620.1"/>
    </source>
</evidence>
<dbReference type="InterPro" id="IPR011010">
    <property type="entry name" value="DNA_brk_join_enz"/>
</dbReference>
<dbReference type="PANTHER" id="PTHR30629:SF2">
    <property type="entry name" value="PROPHAGE INTEGRASE INTS-RELATED"/>
    <property type="match status" value="1"/>
</dbReference>
<dbReference type="GO" id="GO:0003677">
    <property type="term" value="F:DNA binding"/>
    <property type="evidence" value="ECO:0007669"/>
    <property type="project" value="InterPro"/>
</dbReference>
<dbReference type="Proteomes" id="UP000035963">
    <property type="component" value="Unassembled WGS sequence"/>
</dbReference>
<evidence type="ECO:0000256" key="3">
    <source>
        <dbReference type="ARBA" id="ARBA00023172"/>
    </source>
</evidence>
<dbReference type="Gene3D" id="1.10.443.10">
    <property type="entry name" value="Intergrase catalytic core"/>
    <property type="match status" value="1"/>
</dbReference>
<dbReference type="Pfam" id="PF00589">
    <property type="entry name" value="Phage_integrase"/>
    <property type="match status" value="1"/>
</dbReference>
<dbReference type="OrthoDB" id="9775880at2"/>
<accession>A0A0J1CIV7</accession>
<proteinExistence type="inferred from homology"/>
<keyword evidence="3" id="KW-0233">DNA recombination</keyword>
<reference evidence="5 6" key="1">
    <citation type="journal article" date="2015" name="Genome Announc.">
        <title>Draft Genome Sequence of Burkholderia sp. Strain PML1(12), an Ectomycorrhizosphere-Inhabiting Bacterium with Effective Mineral-Weathering Ability.</title>
        <authorList>
            <person name="Uroz S."/>
            <person name="Oger P."/>
        </authorList>
    </citation>
    <scope>NUCLEOTIDE SEQUENCE [LARGE SCALE GENOMIC DNA]</scope>
    <source>
        <strain evidence="6">PML1(12)</strain>
    </source>
</reference>
<dbReference type="PANTHER" id="PTHR30629">
    <property type="entry name" value="PROPHAGE INTEGRASE"/>
    <property type="match status" value="1"/>
</dbReference>
<protein>
    <submittedName>
        <fullName evidence="5">Integrase</fullName>
    </submittedName>
</protein>
<evidence type="ECO:0000256" key="2">
    <source>
        <dbReference type="ARBA" id="ARBA00022908"/>
    </source>
</evidence>